<accession>S4RWL1</accession>
<dbReference type="HOGENOM" id="CLU_2711413_0_0_1"/>
<dbReference type="PANTHER" id="PTHR46983:SF3">
    <property type="entry name" value="CHPADIPLOID STATE MAINTENANCE PROTEIN CHPA"/>
    <property type="match status" value="1"/>
</dbReference>
<evidence type="ECO:0000259" key="4">
    <source>
        <dbReference type="Pfam" id="PF04968"/>
    </source>
</evidence>
<dbReference type="AlphaFoldDB" id="S4RWL1"/>
<reference evidence="6" key="1">
    <citation type="submission" date="2025-08" db="UniProtKB">
        <authorList>
            <consortium name="Ensembl"/>
        </authorList>
    </citation>
    <scope>IDENTIFICATION</scope>
</reference>
<feature type="domain" description="CS" evidence="5">
    <location>
        <begin position="42"/>
        <end position="64"/>
    </location>
</feature>
<dbReference type="Gene3D" id="4.10.1130.20">
    <property type="match status" value="1"/>
</dbReference>
<keyword evidence="3" id="KW-0862">Zinc</keyword>
<dbReference type="GO" id="GO:0046872">
    <property type="term" value="F:metal ion binding"/>
    <property type="evidence" value="ECO:0007669"/>
    <property type="project" value="UniProtKB-KW"/>
</dbReference>
<sequence length="73" mass="8465">VKFWSCCRRKTSDFNTFLSQPGCHRATHVWVKAEVCRKAVPCRYDWHQTATQVVVTVYARHGNPHATHVLANR</sequence>
<dbReference type="SUPFAM" id="SSF49764">
    <property type="entry name" value="HSP20-like chaperones"/>
    <property type="match status" value="1"/>
</dbReference>
<dbReference type="GeneTree" id="ENSGT00940000154174"/>
<dbReference type="InterPro" id="IPR007052">
    <property type="entry name" value="CS_dom"/>
</dbReference>
<reference evidence="6" key="2">
    <citation type="submission" date="2025-09" db="UniProtKB">
        <authorList>
            <consortium name="Ensembl"/>
        </authorList>
    </citation>
    <scope>IDENTIFICATION</scope>
</reference>
<keyword evidence="2" id="KW-0677">Repeat</keyword>
<dbReference type="InterPro" id="IPR039790">
    <property type="entry name" value="CHRD1"/>
</dbReference>
<evidence type="ECO:0000256" key="3">
    <source>
        <dbReference type="ARBA" id="ARBA00022833"/>
    </source>
</evidence>
<keyword evidence="1" id="KW-0479">Metal-binding</keyword>
<evidence type="ECO:0000256" key="2">
    <source>
        <dbReference type="ARBA" id="ARBA00022737"/>
    </source>
</evidence>
<name>S4RWL1_PETMA</name>
<organism evidence="6">
    <name type="scientific">Petromyzon marinus</name>
    <name type="common">Sea lamprey</name>
    <dbReference type="NCBI Taxonomy" id="7757"/>
    <lineage>
        <taxon>Eukaryota</taxon>
        <taxon>Metazoa</taxon>
        <taxon>Chordata</taxon>
        <taxon>Craniata</taxon>
        <taxon>Vertebrata</taxon>
        <taxon>Cyclostomata</taxon>
        <taxon>Hyperoartia</taxon>
        <taxon>Petromyzontiformes</taxon>
        <taxon>Petromyzontidae</taxon>
        <taxon>Petromyzon</taxon>
    </lineage>
</organism>
<evidence type="ECO:0000259" key="5">
    <source>
        <dbReference type="Pfam" id="PF04969"/>
    </source>
</evidence>
<dbReference type="PANTHER" id="PTHR46983">
    <property type="entry name" value="CYSTEINE AND HISTIDINE-RICH DOMAIN-CONTAINING PROTEIN 1"/>
    <property type="match status" value="1"/>
</dbReference>
<evidence type="ECO:0000256" key="1">
    <source>
        <dbReference type="ARBA" id="ARBA00022723"/>
    </source>
</evidence>
<dbReference type="InterPro" id="IPR007051">
    <property type="entry name" value="CHORD_dom"/>
</dbReference>
<dbReference type="Pfam" id="PF04969">
    <property type="entry name" value="CS"/>
    <property type="match status" value="1"/>
</dbReference>
<proteinExistence type="predicted"/>
<evidence type="ECO:0000313" key="6">
    <source>
        <dbReference type="Ensembl" id="ENSPMAP00000009601.1"/>
    </source>
</evidence>
<dbReference type="InterPro" id="IPR008978">
    <property type="entry name" value="HSP20-like_chaperone"/>
</dbReference>
<dbReference type="Ensembl" id="ENSPMAT00000009641.1">
    <property type="protein sequence ID" value="ENSPMAP00000009601.1"/>
    <property type="gene ID" value="ENSPMAG00000008715.1"/>
</dbReference>
<protein>
    <submittedName>
        <fullName evidence="6">Uncharacterized protein</fullName>
    </submittedName>
</protein>
<dbReference type="STRING" id="7757.ENSPMAP00000009601"/>
<feature type="domain" description="CHORD" evidence="4">
    <location>
        <begin position="2"/>
        <end position="28"/>
    </location>
</feature>
<dbReference type="Pfam" id="PF04968">
    <property type="entry name" value="CHORD"/>
    <property type="match status" value="1"/>
</dbReference>